<keyword evidence="3" id="KW-0040">ANK repeat</keyword>
<feature type="region of interest" description="Disordered" evidence="6">
    <location>
        <begin position="938"/>
        <end position="963"/>
    </location>
</feature>
<dbReference type="Pfam" id="PF12796">
    <property type="entry name" value="Ank_2"/>
    <property type="match status" value="1"/>
</dbReference>
<dbReference type="Gene3D" id="1.10.150.50">
    <property type="entry name" value="Transcription Factor, Ets-1"/>
    <property type="match status" value="1"/>
</dbReference>
<dbReference type="GO" id="GO:0000160">
    <property type="term" value="P:phosphorelay signal transduction system"/>
    <property type="evidence" value="ECO:0007669"/>
    <property type="project" value="InterPro"/>
</dbReference>
<evidence type="ECO:0000256" key="4">
    <source>
        <dbReference type="PROSITE-ProRule" id="PRU00169"/>
    </source>
</evidence>
<feature type="compositionally biased region" description="Basic and acidic residues" evidence="6">
    <location>
        <begin position="509"/>
        <end position="522"/>
    </location>
</feature>
<comment type="caution">
    <text evidence="4">Lacks conserved residue(s) required for the propagation of feature annotation.</text>
</comment>
<dbReference type="PANTHER" id="PTHR12587">
    <property type="entry name" value="LAR INTERACTING PROTEIN LIP -RELATED PROTEIN"/>
    <property type="match status" value="1"/>
</dbReference>
<dbReference type="OMA" id="LLWNYPG"/>
<keyword evidence="1" id="KW-0677">Repeat</keyword>
<evidence type="ECO:0000256" key="5">
    <source>
        <dbReference type="SAM" id="Coils"/>
    </source>
</evidence>
<feature type="repeat" description="ANK" evidence="3">
    <location>
        <begin position="1658"/>
        <end position="1690"/>
    </location>
</feature>
<dbReference type="InterPro" id="IPR036770">
    <property type="entry name" value="Ankyrin_rpt-contain_sf"/>
</dbReference>
<keyword evidence="10" id="KW-1185">Reference proteome</keyword>
<feature type="coiled-coil region" evidence="5">
    <location>
        <begin position="1171"/>
        <end position="1219"/>
    </location>
</feature>
<evidence type="ECO:0008006" key="11">
    <source>
        <dbReference type="Google" id="ProtNLM"/>
    </source>
</evidence>
<feature type="compositionally biased region" description="Polar residues" evidence="6">
    <location>
        <begin position="1523"/>
        <end position="1544"/>
    </location>
</feature>
<feature type="domain" description="Response regulatory" evidence="8">
    <location>
        <begin position="372"/>
        <end position="492"/>
    </location>
</feature>
<dbReference type="EMBL" id="AGNL01021736">
    <property type="protein sequence ID" value="EJK60024.1"/>
    <property type="molecule type" value="Genomic_DNA"/>
</dbReference>
<dbReference type="SMART" id="SM00248">
    <property type="entry name" value="ANK"/>
    <property type="match status" value="2"/>
</dbReference>
<dbReference type="GO" id="GO:0007528">
    <property type="term" value="P:neuromuscular junction development"/>
    <property type="evidence" value="ECO:0007669"/>
    <property type="project" value="TreeGrafter"/>
</dbReference>
<feature type="domain" description="SAM" evidence="7">
    <location>
        <begin position="1442"/>
        <end position="1506"/>
    </location>
</feature>
<protein>
    <recommendedName>
        <fullName evidence="11">SAM domain-containing protein</fullName>
    </recommendedName>
</protein>
<dbReference type="SMART" id="SM00015">
    <property type="entry name" value="IQ"/>
    <property type="match status" value="6"/>
</dbReference>
<feature type="region of interest" description="Disordered" evidence="6">
    <location>
        <begin position="211"/>
        <end position="245"/>
    </location>
</feature>
<feature type="region of interest" description="Disordered" evidence="6">
    <location>
        <begin position="1311"/>
        <end position="1371"/>
    </location>
</feature>
<feature type="compositionally biased region" description="Polar residues" evidence="6">
    <location>
        <begin position="1554"/>
        <end position="1566"/>
    </location>
</feature>
<dbReference type="eggNOG" id="ENOG502RUMK">
    <property type="taxonomic scope" value="Eukaryota"/>
</dbReference>
<dbReference type="SUPFAM" id="SSF47769">
    <property type="entry name" value="SAM/Pointed domain"/>
    <property type="match status" value="1"/>
</dbReference>
<evidence type="ECO:0000256" key="6">
    <source>
        <dbReference type="SAM" id="MobiDB-lite"/>
    </source>
</evidence>
<organism evidence="9 10">
    <name type="scientific">Thalassiosira oceanica</name>
    <name type="common">Marine diatom</name>
    <dbReference type="NCBI Taxonomy" id="159749"/>
    <lineage>
        <taxon>Eukaryota</taxon>
        <taxon>Sar</taxon>
        <taxon>Stramenopiles</taxon>
        <taxon>Ochrophyta</taxon>
        <taxon>Bacillariophyta</taxon>
        <taxon>Coscinodiscophyceae</taxon>
        <taxon>Thalassiosirophycidae</taxon>
        <taxon>Thalassiosirales</taxon>
        <taxon>Thalassiosiraceae</taxon>
        <taxon>Thalassiosira</taxon>
    </lineage>
</organism>
<evidence type="ECO:0000259" key="7">
    <source>
        <dbReference type="PROSITE" id="PS50105"/>
    </source>
</evidence>
<dbReference type="SUPFAM" id="SSF48403">
    <property type="entry name" value="Ankyrin repeat"/>
    <property type="match status" value="1"/>
</dbReference>
<dbReference type="InterPro" id="IPR001660">
    <property type="entry name" value="SAM"/>
</dbReference>
<dbReference type="SUPFAM" id="SSF52172">
    <property type="entry name" value="CheY-like"/>
    <property type="match status" value="1"/>
</dbReference>
<dbReference type="InterPro" id="IPR011006">
    <property type="entry name" value="CheY-like_superfamily"/>
</dbReference>
<dbReference type="PROSITE" id="PS50088">
    <property type="entry name" value="ANK_REPEAT"/>
    <property type="match status" value="1"/>
</dbReference>
<dbReference type="OrthoDB" id="196165at2759"/>
<dbReference type="InterPro" id="IPR029058">
    <property type="entry name" value="AB_hydrolase_fold"/>
</dbReference>
<dbReference type="Pfam" id="PF00536">
    <property type="entry name" value="SAM_1"/>
    <property type="match status" value="1"/>
</dbReference>
<evidence type="ECO:0000256" key="3">
    <source>
        <dbReference type="PROSITE-ProRule" id="PRU00023"/>
    </source>
</evidence>
<evidence type="ECO:0000256" key="1">
    <source>
        <dbReference type="ARBA" id="ARBA00022737"/>
    </source>
</evidence>
<evidence type="ECO:0000256" key="2">
    <source>
        <dbReference type="ARBA" id="ARBA00023054"/>
    </source>
</evidence>
<dbReference type="SUPFAM" id="SSF53474">
    <property type="entry name" value="alpha/beta-Hydrolases"/>
    <property type="match status" value="1"/>
</dbReference>
<keyword evidence="2 5" id="KW-0175">Coiled coil</keyword>
<feature type="region of interest" description="Disordered" evidence="6">
    <location>
        <begin position="289"/>
        <end position="369"/>
    </location>
</feature>
<dbReference type="InterPro" id="IPR013761">
    <property type="entry name" value="SAM/pointed_sf"/>
</dbReference>
<dbReference type="Proteomes" id="UP000266841">
    <property type="component" value="Unassembled WGS sequence"/>
</dbReference>
<feature type="compositionally biased region" description="Polar residues" evidence="6">
    <location>
        <begin position="1331"/>
        <end position="1361"/>
    </location>
</feature>
<dbReference type="Gene3D" id="3.40.50.1820">
    <property type="entry name" value="alpha/beta hydrolase"/>
    <property type="match status" value="1"/>
</dbReference>
<feature type="compositionally biased region" description="Polar residues" evidence="6">
    <location>
        <begin position="330"/>
        <end position="341"/>
    </location>
</feature>
<evidence type="ECO:0000313" key="10">
    <source>
        <dbReference type="Proteomes" id="UP000266841"/>
    </source>
</evidence>
<dbReference type="Gene3D" id="3.40.50.2300">
    <property type="match status" value="1"/>
</dbReference>
<feature type="compositionally biased region" description="Low complexity" evidence="6">
    <location>
        <begin position="312"/>
        <end position="329"/>
    </location>
</feature>
<dbReference type="Gene3D" id="1.20.5.190">
    <property type="match status" value="1"/>
</dbReference>
<name>K0S570_THAOC</name>
<evidence type="ECO:0000259" key="8">
    <source>
        <dbReference type="PROSITE" id="PS50110"/>
    </source>
</evidence>
<dbReference type="InterPro" id="IPR029515">
    <property type="entry name" value="Liprin"/>
</dbReference>
<dbReference type="PANTHER" id="PTHR12587:SF14">
    <property type="entry name" value="AT31531P"/>
    <property type="match status" value="1"/>
</dbReference>
<feature type="region of interest" description="Disordered" evidence="6">
    <location>
        <begin position="509"/>
        <end position="548"/>
    </location>
</feature>
<dbReference type="InterPro" id="IPR001789">
    <property type="entry name" value="Sig_transdc_resp-reg_receiver"/>
</dbReference>
<comment type="caution">
    <text evidence="9">The sequence shown here is derived from an EMBL/GenBank/DDBJ whole genome shotgun (WGS) entry which is preliminary data.</text>
</comment>
<dbReference type="SMART" id="SM00454">
    <property type="entry name" value="SAM"/>
    <property type="match status" value="1"/>
</dbReference>
<feature type="region of interest" description="Disordered" evidence="6">
    <location>
        <begin position="1523"/>
        <end position="1592"/>
    </location>
</feature>
<dbReference type="PROSITE" id="PS50096">
    <property type="entry name" value="IQ"/>
    <property type="match status" value="2"/>
</dbReference>
<evidence type="ECO:0000313" key="9">
    <source>
        <dbReference type="EMBL" id="EJK60024.1"/>
    </source>
</evidence>
<dbReference type="PROSITE" id="PS50105">
    <property type="entry name" value="SAM_DOMAIN"/>
    <property type="match status" value="1"/>
</dbReference>
<accession>K0S570</accession>
<sequence length="1737" mass="196324">MAVDPYTLAGDLHDRWAHLYRRLKQVKCRRHHGDGFCDTGSFPLFFSLLFPSSLPPSLHVAGLTADYPTAWKKCREREETTASRHKQSAGANRARPRALLLVALQSVMEIEMAVMVYWISPTDASFVQSKRERRLEQSRQRERGVRVLRWVLTEDEYGSLEEAGDLLRLRVRAAGDDDRECGRWIDGRAVELAGREHRQDLARLAFAEFQSSSEGGGDAGRCSSSAAGGDEPVVVAEPEGRSGPAPGDVVVCGNCYYVYNLLEQSRVLLAALREEESGADDVDEIAVAVDDQVDDRDEQPSAGDESLERLESVPSSPPNKSSSAGPNSSQWDSAKSMSSKSFHGPISPHEPSERAKRKKRERQQVEENSNIRILLAHRDEASNKLVKRLLEKRGYKVDCALHGADFAMLVEKHEYQILLLNEELGGKEASSIGTHIRRKEAAHGVRVKMRILVIVQRILTINYHPYEDADVDGFLPLPLEGSKLIPTVEKVVAQYRESVRLDQERIRADDRARRSEQKRLDQENAVVAEQPAVKTKETPKKRAKPKRSHLDLMKEKLKKKEPTAREFIFRYDDATSFPYAILENDEAAGRSSATTDRPPWCNLVVCQDVFDTYEKFKIFFLPIVSRYAGMKILLWNYPGQAFTSFSCHVTLNNKYHADCLARLLEGMEDHERFHEQRYFILAHGSGASIATHFAAAQQPASLKGIVLVNGLSHVDSHYASVFHDCRNVFSCSPESRPDLPVYFYARYLFSSSYLSKTTSSLALNIYTAVHNPITLEGRKRLCQGALDHVDTRPMLKDIGAPIVAIHGENGSLVRAFHSQEFLVGRRSCSTIPQALRGGNRTAIVLMKGGHELFQEKRYYISLLVEQILTGFHDKVRTVHQLGPAAAERGKLTSPEVVDNGTVTIKEVEEPPLEKEKVPRDGTAERSTTWDRYQDEIMATDPQENQPSGALKQSREPTTVVKKGFDPNEFPEVKEYMAWRIKRHKQRLAALDRSARVIQCALRCFMAKTMMGRIRKQLSATILQRRARGMFGRAVYRVKKKELWAVLLVQRAIRGHSGRCVSYSRRMERRAQMNVARMVRGIAARRRFQAVIRKREHSATKIQSIWRMHASVVLKKYHRRRKDEAVRIQKLQRGVIGRKLAALERDKYIFSRSHNAGIELGRQMLTEHKLHATKLQSELTLLNQEKDKMEKQIEFHLKEVSNFERTVTDLERRMHALSKVDSRPVGVLVTTSDEARLREEKRRMDVEFSETLAKISDRKAKLVKLEQTFEELLRDRREKFGQLKALESKLAVLLDAQDTALDEIRRKQEQRIESVMSASSSAHQPTGRALSRRQSQEVQPTHQQVRSHGPLDNTTSSQQQLLGPSERDKRQAAQLIDSTETMMKFGFMSMSLTYFSSLNMMRAMQKVAVEPNPGSPMRQPPPNAQVPLALSTTSDAAVRVESWSVNDVSRWLTSISLSQYHSSFKEGAVDGSFLCELTDDDLRNTLGVEHRLHRKKILFSIRCLRNVAESQAMHTVSPLALVHQPQQHRLGTPSEKSVSFPSPANNEAGGANADLGSSYSPNESTRGLSAPQRKPNNSILDMLTPTLDKKPARPLPRLDQLKAMVRHQKLGDLREALESVPDVPFNPKHIRVQYAHDIGTAYTDEYDQEPFNTNRVDDHGNTLLHIAAQTGNIRIGKLLTSKGVNPNHQNRQGQTPGHFAVAYHFFKMASWLMDERGAGADDTIVNNYGLGVYDGLEP</sequence>
<dbReference type="Gene3D" id="1.25.40.20">
    <property type="entry name" value="Ankyrin repeat-containing domain"/>
    <property type="match status" value="1"/>
</dbReference>
<gene>
    <name evidence="9" type="ORF">THAOC_19696</name>
</gene>
<dbReference type="PROSITE" id="PS50110">
    <property type="entry name" value="RESPONSE_REGULATORY"/>
    <property type="match status" value="1"/>
</dbReference>
<proteinExistence type="predicted"/>
<dbReference type="InterPro" id="IPR000048">
    <property type="entry name" value="IQ_motif_EF-hand-BS"/>
</dbReference>
<reference evidence="9 10" key="1">
    <citation type="journal article" date="2012" name="Genome Biol.">
        <title>Genome and low-iron response of an oceanic diatom adapted to chronic iron limitation.</title>
        <authorList>
            <person name="Lommer M."/>
            <person name="Specht M."/>
            <person name="Roy A.S."/>
            <person name="Kraemer L."/>
            <person name="Andreson R."/>
            <person name="Gutowska M.A."/>
            <person name="Wolf J."/>
            <person name="Bergner S.V."/>
            <person name="Schilhabel M.B."/>
            <person name="Klostermeier U.C."/>
            <person name="Beiko R.G."/>
            <person name="Rosenstiel P."/>
            <person name="Hippler M."/>
            <person name="Laroche J."/>
        </authorList>
    </citation>
    <scope>NUCLEOTIDE SEQUENCE [LARGE SCALE GENOMIC DNA]</scope>
    <source>
        <strain evidence="9 10">CCMP1005</strain>
    </source>
</reference>
<dbReference type="PROSITE" id="PS50297">
    <property type="entry name" value="ANK_REP_REGION"/>
    <property type="match status" value="1"/>
</dbReference>
<dbReference type="InterPro" id="IPR002110">
    <property type="entry name" value="Ankyrin_rpt"/>
</dbReference>